<dbReference type="RefSeq" id="WP_191187304.1">
    <property type="nucleotide sequence ID" value="NZ_JACWMY010000001.1"/>
</dbReference>
<evidence type="ECO:0000313" key="3">
    <source>
        <dbReference type="Proteomes" id="UP000606600"/>
    </source>
</evidence>
<reference evidence="2 3" key="1">
    <citation type="submission" date="2020-09" db="EMBL/GenBank/DDBJ databases">
        <title>Novel species of Mucilaginibacter isolated from a glacier on the Tibetan Plateau.</title>
        <authorList>
            <person name="Liu Q."/>
            <person name="Xin Y.-H."/>
        </authorList>
    </citation>
    <scope>NUCLEOTIDE SEQUENCE [LARGE SCALE GENOMIC DNA]</scope>
    <source>
        <strain evidence="2 3">ZT4R22</strain>
    </source>
</reference>
<feature type="signal peptide" evidence="1">
    <location>
        <begin position="1"/>
        <end position="19"/>
    </location>
</feature>
<name>A0ABR7WMA4_9SPHI</name>
<dbReference type="Proteomes" id="UP000606600">
    <property type="component" value="Unassembled WGS sequence"/>
</dbReference>
<organism evidence="2 3">
    <name type="scientific">Mucilaginibacter pankratovii</name>
    <dbReference type="NCBI Taxonomy" id="2772110"/>
    <lineage>
        <taxon>Bacteria</taxon>
        <taxon>Pseudomonadati</taxon>
        <taxon>Bacteroidota</taxon>
        <taxon>Sphingobacteriia</taxon>
        <taxon>Sphingobacteriales</taxon>
        <taxon>Sphingobacteriaceae</taxon>
        <taxon>Mucilaginibacter</taxon>
    </lineage>
</organism>
<protein>
    <submittedName>
        <fullName evidence="2">Uncharacterized protein</fullName>
    </submittedName>
</protein>
<sequence>MKKIYFLIIAVIITFNVSAQTKLTVKPDVIVKTNGDELKGKLTKITDDDVTFVYTGETVEYTIKKSDILKITHSSGRVETFSQTAAPAQIRQSDQVSMTATPSDHHNKIAILPFAFLMDNQPGAEEIGLRAQGDAYSYLSQHSAGYTILDPRTTNALLIKAGATKDKIAGFTMKELSDILGVEYIIDGAVMQSKAAETSSSSGYGSATVKRDGNKDIKNVSGYNSNNSYSQQRYAVSVSMHIFMDNNASIYNESHKAFWTNTDGSYSSPLEYLLKKCPLYRK</sequence>
<gene>
    <name evidence="2" type="ORF">IDJ77_02315</name>
</gene>
<keyword evidence="1" id="KW-0732">Signal</keyword>
<dbReference type="EMBL" id="JACWMY010000001">
    <property type="protein sequence ID" value="MBD1362632.1"/>
    <property type="molecule type" value="Genomic_DNA"/>
</dbReference>
<accession>A0ABR7WMA4</accession>
<proteinExistence type="predicted"/>
<dbReference type="Gene3D" id="3.40.50.10610">
    <property type="entry name" value="ABC-type transport auxiliary lipoprotein component"/>
    <property type="match status" value="1"/>
</dbReference>
<evidence type="ECO:0000256" key="1">
    <source>
        <dbReference type="SAM" id="SignalP"/>
    </source>
</evidence>
<keyword evidence="3" id="KW-1185">Reference proteome</keyword>
<feature type="chain" id="PRO_5046894931" evidence="1">
    <location>
        <begin position="20"/>
        <end position="282"/>
    </location>
</feature>
<evidence type="ECO:0000313" key="2">
    <source>
        <dbReference type="EMBL" id="MBD1362632.1"/>
    </source>
</evidence>
<comment type="caution">
    <text evidence="2">The sequence shown here is derived from an EMBL/GenBank/DDBJ whole genome shotgun (WGS) entry which is preliminary data.</text>
</comment>